<feature type="region of interest" description="Disordered" evidence="1">
    <location>
        <begin position="1"/>
        <end position="20"/>
    </location>
</feature>
<protein>
    <recommendedName>
        <fullName evidence="4">BZIP domain-containing protein</fullName>
    </recommendedName>
</protein>
<name>A0ABQ9NWY3_9PEZI</name>
<sequence length="117" mass="12715">MSTNNQAATTTPANTGAPALPDHVRAAVSRLLADASFMATLSRPFNKDLTAAEHARTAAERLEGENAQLKADIKRLKKEKADLEVKKAKLEAMKSEKDKQIDDLETDNADLKTQLKG</sequence>
<gene>
    <name evidence="2" type="ORF">H2201_005285</name>
</gene>
<evidence type="ECO:0000313" key="2">
    <source>
        <dbReference type="EMBL" id="KAJ9664293.1"/>
    </source>
</evidence>
<organism evidence="2 3">
    <name type="scientific">Coniosporium apollinis</name>
    <dbReference type="NCBI Taxonomy" id="61459"/>
    <lineage>
        <taxon>Eukaryota</taxon>
        <taxon>Fungi</taxon>
        <taxon>Dikarya</taxon>
        <taxon>Ascomycota</taxon>
        <taxon>Pezizomycotina</taxon>
        <taxon>Dothideomycetes</taxon>
        <taxon>Dothideomycetes incertae sedis</taxon>
        <taxon>Coniosporium</taxon>
    </lineage>
</organism>
<reference evidence="2" key="1">
    <citation type="submission" date="2022-10" db="EMBL/GenBank/DDBJ databases">
        <title>Culturing micro-colonial fungi from biological soil crusts in the Mojave desert and describing Neophaeococcomyces mojavensis, and introducing the new genera and species Taxawa tesnikishii.</title>
        <authorList>
            <person name="Kurbessoian T."/>
            <person name="Stajich J.E."/>
        </authorList>
    </citation>
    <scope>NUCLEOTIDE SEQUENCE</scope>
    <source>
        <strain evidence="2">TK_1</strain>
    </source>
</reference>
<dbReference type="EMBL" id="JAPDRL010000038">
    <property type="protein sequence ID" value="KAJ9664293.1"/>
    <property type="molecule type" value="Genomic_DNA"/>
</dbReference>
<evidence type="ECO:0008006" key="4">
    <source>
        <dbReference type="Google" id="ProtNLM"/>
    </source>
</evidence>
<keyword evidence="3" id="KW-1185">Reference proteome</keyword>
<dbReference type="Gene3D" id="6.10.250.3150">
    <property type="match status" value="1"/>
</dbReference>
<feature type="region of interest" description="Disordered" evidence="1">
    <location>
        <begin position="95"/>
        <end position="117"/>
    </location>
</feature>
<evidence type="ECO:0000256" key="1">
    <source>
        <dbReference type="SAM" id="MobiDB-lite"/>
    </source>
</evidence>
<accession>A0ABQ9NWY3</accession>
<proteinExistence type="predicted"/>
<evidence type="ECO:0000313" key="3">
    <source>
        <dbReference type="Proteomes" id="UP001172684"/>
    </source>
</evidence>
<comment type="caution">
    <text evidence="2">The sequence shown here is derived from an EMBL/GenBank/DDBJ whole genome shotgun (WGS) entry which is preliminary data.</text>
</comment>
<dbReference type="Proteomes" id="UP001172684">
    <property type="component" value="Unassembled WGS sequence"/>
</dbReference>